<dbReference type="EMBL" id="LAEV01001761">
    <property type="protein sequence ID" value="KKA27405.1"/>
    <property type="molecule type" value="Genomic_DNA"/>
</dbReference>
<dbReference type="Gene3D" id="3.40.630.30">
    <property type="match status" value="1"/>
</dbReference>
<dbReference type="GO" id="GO:0005634">
    <property type="term" value="C:nucleus"/>
    <property type="evidence" value="ECO:0007669"/>
    <property type="project" value="UniProtKB-SubCell"/>
</dbReference>
<feature type="domain" description="N-acetyltransferase" evidence="13">
    <location>
        <begin position="134"/>
        <end position="276"/>
    </location>
</feature>
<comment type="catalytic activity">
    <reaction evidence="11">
        <text>N-terminal L-seryl-[histone H4] + acetyl-CoA = N-terminal N(alpha)-acetyl-L-seryl-[histone H4] + CoA + H(+)</text>
        <dbReference type="Rhea" id="RHEA:50596"/>
        <dbReference type="Rhea" id="RHEA-COMP:12740"/>
        <dbReference type="Rhea" id="RHEA-COMP:12743"/>
        <dbReference type="ChEBI" id="CHEBI:15378"/>
        <dbReference type="ChEBI" id="CHEBI:57287"/>
        <dbReference type="ChEBI" id="CHEBI:57288"/>
        <dbReference type="ChEBI" id="CHEBI:64738"/>
        <dbReference type="ChEBI" id="CHEBI:83690"/>
        <dbReference type="EC" id="2.3.1.257"/>
    </reaction>
</comment>
<keyword evidence="9" id="KW-0012">Acyltransferase</keyword>
<evidence type="ECO:0000256" key="10">
    <source>
        <dbReference type="ARBA" id="ARBA00047821"/>
    </source>
</evidence>
<feature type="compositionally biased region" description="Low complexity" evidence="12">
    <location>
        <begin position="128"/>
        <end position="138"/>
    </location>
</feature>
<organism evidence="14 15">
    <name type="scientific">Thielaviopsis punctulata</name>
    <dbReference type="NCBI Taxonomy" id="72032"/>
    <lineage>
        <taxon>Eukaryota</taxon>
        <taxon>Fungi</taxon>
        <taxon>Dikarya</taxon>
        <taxon>Ascomycota</taxon>
        <taxon>Pezizomycotina</taxon>
        <taxon>Sordariomycetes</taxon>
        <taxon>Hypocreomycetidae</taxon>
        <taxon>Microascales</taxon>
        <taxon>Ceratocystidaceae</taxon>
        <taxon>Thielaviopsis</taxon>
    </lineage>
</organism>
<evidence type="ECO:0000256" key="6">
    <source>
        <dbReference type="ARBA" id="ARBA00022490"/>
    </source>
</evidence>
<feature type="region of interest" description="Disordered" evidence="12">
    <location>
        <begin position="113"/>
        <end position="146"/>
    </location>
</feature>
<dbReference type="GO" id="GO:0005737">
    <property type="term" value="C:cytoplasm"/>
    <property type="evidence" value="ECO:0007669"/>
    <property type="project" value="UniProtKB-SubCell"/>
</dbReference>
<evidence type="ECO:0000256" key="3">
    <source>
        <dbReference type="ARBA" id="ARBA00008870"/>
    </source>
</evidence>
<comment type="caution">
    <text evidence="14">The sequence shown here is derived from an EMBL/GenBank/DDBJ whole genome shotgun (WGS) entry which is preliminary data.</text>
</comment>
<dbReference type="OrthoDB" id="424551at2759"/>
<evidence type="ECO:0000256" key="1">
    <source>
        <dbReference type="ARBA" id="ARBA00004123"/>
    </source>
</evidence>
<name>A0A0F4ZAS0_9PEZI</name>
<keyword evidence="6" id="KW-0963">Cytoplasm</keyword>
<dbReference type="EC" id="2.3.1.257" evidence="4"/>
<keyword evidence="15" id="KW-1185">Reference proteome</keyword>
<dbReference type="GO" id="GO:0010485">
    <property type="term" value="F:histone H4 acetyltransferase activity"/>
    <property type="evidence" value="ECO:0007669"/>
    <property type="project" value="InterPro"/>
</dbReference>
<dbReference type="PROSITE" id="PS51186">
    <property type="entry name" value="GNAT"/>
    <property type="match status" value="1"/>
</dbReference>
<dbReference type="InterPro" id="IPR000182">
    <property type="entry name" value="GNAT_dom"/>
</dbReference>
<evidence type="ECO:0000256" key="7">
    <source>
        <dbReference type="ARBA" id="ARBA00022679"/>
    </source>
</evidence>
<evidence type="ECO:0000256" key="8">
    <source>
        <dbReference type="ARBA" id="ARBA00023242"/>
    </source>
</evidence>
<dbReference type="PANTHER" id="PTHR20531:SF1">
    <property type="entry name" value="N-ALPHA-ACETYLTRANSFERASE 40"/>
    <property type="match status" value="1"/>
</dbReference>
<dbReference type="GO" id="GO:1990189">
    <property type="term" value="F:protein N-terminal-serine acetyltransferase activity"/>
    <property type="evidence" value="ECO:0007669"/>
    <property type="project" value="UniProtKB-EC"/>
</dbReference>
<dbReference type="SUPFAM" id="SSF55729">
    <property type="entry name" value="Acyl-CoA N-acyltransferases (Nat)"/>
    <property type="match status" value="1"/>
</dbReference>
<evidence type="ECO:0000256" key="2">
    <source>
        <dbReference type="ARBA" id="ARBA00004496"/>
    </source>
</evidence>
<evidence type="ECO:0000313" key="15">
    <source>
        <dbReference type="Proteomes" id="UP000033483"/>
    </source>
</evidence>
<dbReference type="Proteomes" id="UP000033483">
    <property type="component" value="Unassembled WGS sequence"/>
</dbReference>
<dbReference type="PANTHER" id="PTHR20531">
    <property type="entry name" value="N-ALPHA-ACETYLTRANSFERASE 40"/>
    <property type="match status" value="1"/>
</dbReference>
<evidence type="ECO:0000256" key="9">
    <source>
        <dbReference type="ARBA" id="ARBA00023315"/>
    </source>
</evidence>
<reference evidence="14 15" key="1">
    <citation type="submission" date="2015-03" db="EMBL/GenBank/DDBJ databases">
        <authorList>
            <person name="Radwan O."/>
            <person name="Al-Naeli F.A."/>
            <person name="Rendon G.A."/>
            <person name="Fields C."/>
        </authorList>
    </citation>
    <scope>NUCLEOTIDE SEQUENCE [LARGE SCALE GENOMIC DNA]</scope>
    <source>
        <strain evidence="14">CR-DP1</strain>
    </source>
</reference>
<feature type="compositionally biased region" description="Pro residues" evidence="12">
    <location>
        <begin position="116"/>
        <end position="127"/>
    </location>
</feature>
<evidence type="ECO:0000313" key="14">
    <source>
        <dbReference type="EMBL" id="KKA27405.1"/>
    </source>
</evidence>
<evidence type="ECO:0000259" key="13">
    <source>
        <dbReference type="PROSITE" id="PS51186"/>
    </source>
</evidence>
<sequence>MGLERVLSKMRKRRRGVDGFIKNVNAKSDAKFFDDYIRKSPHWTDRWIHPKTHHSYSLRFVGAPQMTDAELLECRNLVDATSSKDYADSEMGWDADAKLAEMKSPELRYVLLHGPDAPPTTLTPPPSSRSIRSLRARSVSPRSTSPLPAAEFDALASSAPGPDSLAGPPMGLHGFVSFMPTMEDGYAVVYCYEIHLVHGLRRSGLGAQLISLLKDVARNISGVEKVMLTCFTRNESAREFYSRVGFMIDDFSPQPRKMRNGKILWPEHLILSWEVS</sequence>
<comment type="similarity">
    <text evidence="3">Belongs to the acetyltransferase family. NAA40 subfamily.</text>
</comment>
<evidence type="ECO:0000256" key="11">
    <source>
        <dbReference type="ARBA" id="ARBA00049524"/>
    </source>
</evidence>
<proteinExistence type="inferred from homology"/>
<dbReference type="Pfam" id="PF00583">
    <property type="entry name" value="Acetyltransf_1"/>
    <property type="match status" value="1"/>
</dbReference>
<comment type="subcellular location">
    <subcellularLocation>
        <location evidence="2">Cytoplasm</location>
    </subcellularLocation>
    <subcellularLocation>
        <location evidence="1">Nucleus</location>
    </subcellularLocation>
</comment>
<evidence type="ECO:0000256" key="4">
    <source>
        <dbReference type="ARBA" id="ARBA00012950"/>
    </source>
</evidence>
<protein>
    <recommendedName>
        <fullName evidence="5">N-alpha-acetyltransferase 40</fullName>
        <ecNumber evidence="4">2.3.1.257</ecNumber>
    </recommendedName>
</protein>
<gene>
    <name evidence="14" type="ORF">TD95_000476</name>
</gene>
<keyword evidence="7" id="KW-0808">Transferase</keyword>
<comment type="catalytic activity">
    <reaction evidence="10">
        <text>N-terminal L-seryl-[histone H2A] + acetyl-CoA = N-terminal N(alpha)-acetyl-L-seryl-[histone H2A] + CoA + H(+)</text>
        <dbReference type="Rhea" id="RHEA:50600"/>
        <dbReference type="Rhea" id="RHEA-COMP:12742"/>
        <dbReference type="Rhea" id="RHEA-COMP:12744"/>
        <dbReference type="ChEBI" id="CHEBI:15378"/>
        <dbReference type="ChEBI" id="CHEBI:57287"/>
        <dbReference type="ChEBI" id="CHEBI:57288"/>
        <dbReference type="ChEBI" id="CHEBI:64738"/>
        <dbReference type="ChEBI" id="CHEBI:83690"/>
        <dbReference type="EC" id="2.3.1.257"/>
    </reaction>
</comment>
<evidence type="ECO:0000256" key="5">
    <source>
        <dbReference type="ARBA" id="ARBA00015043"/>
    </source>
</evidence>
<accession>A0A0F4ZAS0</accession>
<dbReference type="AlphaFoldDB" id="A0A0F4ZAS0"/>
<dbReference type="InterPro" id="IPR016181">
    <property type="entry name" value="Acyl_CoA_acyltransferase"/>
</dbReference>
<dbReference type="InterPro" id="IPR039949">
    <property type="entry name" value="NAA40"/>
</dbReference>
<dbReference type="GO" id="GO:0043998">
    <property type="term" value="F:histone H2A acetyltransferase activity"/>
    <property type="evidence" value="ECO:0007669"/>
    <property type="project" value="InterPro"/>
</dbReference>
<evidence type="ECO:0000256" key="12">
    <source>
        <dbReference type="SAM" id="MobiDB-lite"/>
    </source>
</evidence>
<keyword evidence="8" id="KW-0539">Nucleus</keyword>